<proteinExistence type="predicted"/>
<evidence type="ECO:0000313" key="2">
    <source>
        <dbReference type="EMBL" id="MFC3700339.1"/>
    </source>
</evidence>
<keyword evidence="1" id="KW-0732">Signal</keyword>
<feature type="chain" id="PRO_5045730718" description="Tetratricopeptide repeat protein" evidence="1">
    <location>
        <begin position="20"/>
        <end position="214"/>
    </location>
</feature>
<dbReference type="InterPro" id="IPR011990">
    <property type="entry name" value="TPR-like_helical_dom_sf"/>
</dbReference>
<dbReference type="SUPFAM" id="SSF48452">
    <property type="entry name" value="TPR-like"/>
    <property type="match status" value="1"/>
</dbReference>
<accession>A0ABV7WPS8</accession>
<gene>
    <name evidence="2" type="ORF">ACFOND_01705</name>
</gene>
<name>A0ABV7WPS8_9GAMM</name>
<sequence length="214" mass="23714">MTKSIIASLIFILSSAAYAWDNNEIDQAWRTENIDQLTKLAKLDGFDALYSHYRLALLAQEKGDKKLAKNSLEIIFDALEDNYQSADQAALYYNALGLSIALKPWTAAFTLKKANKAIEYSDLAAPNHAPSLVAKAVGLINRPAFAGGDKAQALIYLDEALETYRLTEAWGYEDAWLWKVKVLAALDQPDQAQATLKALLTQFPDFKAAERLAL</sequence>
<dbReference type="Gene3D" id="1.25.40.10">
    <property type="entry name" value="Tetratricopeptide repeat domain"/>
    <property type="match status" value="1"/>
</dbReference>
<evidence type="ECO:0000313" key="3">
    <source>
        <dbReference type="Proteomes" id="UP001595710"/>
    </source>
</evidence>
<dbReference type="Pfam" id="PF13174">
    <property type="entry name" value="TPR_6"/>
    <property type="match status" value="1"/>
</dbReference>
<evidence type="ECO:0000256" key="1">
    <source>
        <dbReference type="SAM" id="SignalP"/>
    </source>
</evidence>
<keyword evidence="3" id="KW-1185">Reference proteome</keyword>
<reference evidence="3" key="1">
    <citation type="journal article" date="2019" name="Int. J. Syst. Evol. Microbiol.">
        <title>The Global Catalogue of Microorganisms (GCM) 10K type strain sequencing project: providing services to taxonomists for standard genome sequencing and annotation.</title>
        <authorList>
            <consortium name="The Broad Institute Genomics Platform"/>
            <consortium name="The Broad Institute Genome Sequencing Center for Infectious Disease"/>
            <person name="Wu L."/>
            <person name="Ma J."/>
        </authorList>
    </citation>
    <scope>NUCLEOTIDE SEQUENCE [LARGE SCALE GENOMIC DNA]</scope>
    <source>
        <strain evidence="3">CECT 8288</strain>
    </source>
</reference>
<organism evidence="2 3">
    <name type="scientific">Reinekea marina</name>
    <dbReference type="NCBI Taxonomy" id="1310421"/>
    <lineage>
        <taxon>Bacteria</taxon>
        <taxon>Pseudomonadati</taxon>
        <taxon>Pseudomonadota</taxon>
        <taxon>Gammaproteobacteria</taxon>
        <taxon>Oceanospirillales</taxon>
        <taxon>Saccharospirillaceae</taxon>
        <taxon>Reinekea</taxon>
    </lineage>
</organism>
<dbReference type="InterPro" id="IPR019734">
    <property type="entry name" value="TPR_rpt"/>
</dbReference>
<comment type="caution">
    <text evidence="2">The sequence shown here is derived from an EMBL/GenBank/DDBJ whole genome shotgun (WGS) entry which is preliminary data.</text>
</comment>
<dbReference type="EMBL" id="JBHRYN010000004">
    <property type="protein sequence ID" value="MFC3700339.1"/>
    <property type="molecule type" value="Genomic_DNA"/>
</dbReference>
<protein>
    <recommendedName>
        <fullName evidence="4">Tetratricopeptide repeat protein</fullName>
    </recommendedName>
</protein>
<dbReference type="RefSeq" id="WP_290282222.1">
    <property type="nucleotide sequence ID" value="NZ_JAUFQI010000001.1"/>
</dbReference>
<feature type="signal peptide" evidence="1">
    <location>
        <begin position="1"/>
        <end position="19"/>
    </location>
</feature>
<evidence type="ECO:0008006" key="4">
    <source>
        <dbReference type="Google" id="ProtNLM"/>
    </source>
</evidence>
<dbReference type="Proteomes" id="UP001595710">
    <property type="component" value="Unassembled WGS sequence"/>
</dbReference>